<evidence type="ECO:0000313" key="1">
    <source>
        <dbReference type="EMBL" id="KAI4467954.1"/>
    </source>
</evidence>
<protein>
    <submittedName>
        <fullName evidence="1">Cypher isoform b</fullName>
    </submittedName>
</protein>
<reference evidence="1" key="1">
    <citation type="submission" date="2022-04" db="EMBL/GenBank/DDBJ databases">
        <title>Chromosome-scale genome assembly of Holotrichia oblita Faldermann.</title>
        <authorList>
            <person name="Rongchong L."/>
        </authorList>
    </citation>
    <scope>NUCLEOTIDE SEQUENCE</scope>
    <source>
        <strain evidence="1">81SQS9</strain>
    </source>
</reference>
<comment type="caution">
    <text evidence="1">The sequence shown here is derived from an EMBL/GenBank/DDBJ whole genome shotgun (WGS) entry which is preliminary data.</text>
</comment>
<proteinExistence type="predicted"/>
<accession>A0ACB9TME2</accession>
<gene>
    <name evidence="1" type="ORF">MML48_2g00016561</name>
</gene>
<keyword evidence="2" id="KW-1185">Reference proteome</keyword>
<organism evidence="1 2">
    <name type="scientific">Holotrichia oblita</name>
    <name type="common">Chafer beetle</name>
    <dbReference type="NCBI Taxonomy" id="644536"/>
    <lineage>
        <taxon>Eukaryota</taxon>
        <taxon>Metazoa</taxon>
        <taxon>Ecdysozoa</taxon>
        <taxon>Arthropoda</taxon>
        <taxon>Hexapoda</taxon>
        <taxon>Insecta</taxon>
        <taxon>Pterygota</taxon>
        <taxon>Neoptera</taxon>
        <taxon>Endopterygota</taxon>
        <taxon>Coleoptera</taxon>
        <taxon>Polyphaga</taxon>
        <taxon>Scarabaeiformia</taxon>
        <taxon>Scarabaeidae</taxon>
        <taxon>Melolonthinae</taxon>
        <taxon>Holotrichia</taxon>
    </lineage>
</organism>
<dbReference type="Proteomes" id="UP001056778">
    <property type="component" value="Chromosome 2"/>
</dbReference>
<evidence type="ECO:0000313" key="2">
    <source>
        <dbReference type="Proteomes" id="UP001056778"/>
    </source>
</evidence>
<dbReference type="EMBL" id="CM043016">
    <property type="protein sequence ID" value="KAI4467954.1"/>
    <property type="molecule type" value="Genomic_DNA"/>
</dbReference>
<name>A0ACB9TME2_HOLOL</name>
<sequence>MTASDKAKHETMQIILNDGGIDYMVQTDMETAETLPNGNSSRSLILNLPTSGCGVSLNEEEKTQRLYYRVAVILQQDKFLRQISDENKLIKCYLPDDSFQVKSSSMERTLKTLIPDINRRKGRMKQHWNDESKISNDRILTDALLASKAWMEIVPAEHTKRSGVLKVGEPALLVVKSTLPVGIGWRVVDCIAHDGLGDSSQLLLDQDGCPIDELLLPALLKKPAKPIALMKHQEAVSKFAAFKFPDRDRLHLTCSLQLCKNACPQINCSAWDRIRTKDNRLGRTLNGDIFDRLEIFNSFEVRAPEIDLQEDHISFETNYGKYTSPFGNIPGDKTVCVSPSSMALSFCLLGLVLLCAVVMAAWSLIRVRRTGSNIPYYPRSLFSSSGGSGFGGSKSLLQESPYMVRHSRNMHSYGRMY</sequence>